<accession>A0ABQ1T4D2</accession>
<sequence>MEWFMPKISKHVSKICHKQANKALKKTLPALGKSSRKRLGKDLVSALEQQLPTELSRQKKLKKPQKKLLKAELQNRAGTWIAANQASVELGQLHSLKPQTGSMSFALHPFKKSPCGGCPALKGKLCRCALKYQQRLQQAG</sequence>
<keyword evidence="2" id="KW-1185">Reference proteome</keyword>
<organism evidence="1 2">
    <name type="scientific">Shewanella carassii</name>
    <dbReference type="NCBI Taxonomy" id="1987584"/>
    <lineage>
        <taxon>Bacteria</taxon>
        <taxon>Pseudomonadati</taxon>
        <taxon>Pseudomonadota</taxon>
        <taxon>Gammaproteobacteria</taxon>
        <taxon>Alteromonadales</taxon>
        <taxon>Shewanellaceae</taxon>
        <taxon>Shewanella</taxon>
    </lineage>
</organism>
<dbReference type="EMBL" id="BMKO01000004">
    <property type="protein sequence ID" value="GGE79012.1"/>
    <property type="molecule type" value="Genomic_DNA"/>
</dbReference>
<gene>
    <name evidence="1" type="ORF">GCM10011520_19450</name>
</gene>
<name>A0ABQ1T4D2_9GAMM</name>
<comment type="caution">
    <text evidence="1">The sequence shown here is derived from an EMBL/GenBank/DDBJ whole genome shotgun (WGS) entry which is preliminary data.</text>
</comment>
<reference evidence="2" key="1">
    <citation type="journal article" date="2019" name="Int. J. Syst. Evol. Microbiol.">
        <title>The Global Catalogue of Microorganisms (GCM) 10K type strain sequencing project: providing services to taxonomists for standard genome sequencing and annotation.</title>
        <authorList>
            <consortium name="The Broad Institute Genomics Platform"/>
            <consortium name="The Broad Institute Genome Sequencing Center for Infectious Disease"/>
            <person name="Wu L."/>
            <person name="Ma J."/>
        </authorList>
    </citation>
    <scope>NUCLEOTIDE SEQUENCE [LARGE SCALE GENOMIC DNA]</scope>
    <source>
        <strain evidence="2">CGMCC 1.16033</strain>
    </source>
</reference>
<evidence type="ECO:0000313" key="2">
    <source>
        <dbReference type="Proteomes" id="UP000606498"/>
    </source>
</evidence>
<evidence type="ECO:0000313" key="1">
    <source>
        <dbReference type="EMBL" id="GGE79012.1"/>
    </source>
</evidence>
<dbReference type="Proteomes" id="UP000606498">
    <property type="component" value="Unassembled WGS sequence"/>
</dbReference>
<protein>
    <submittedName>
        <fullName evidence="1">Uncharacterized protein</fullName>
    </submittedName>
</protein>
<proteinExistence type="predicted"/>